<evidence type="ECO:0000259" key="1">
    <source>
        <dbReference type="Pfam" id="PF01345"/>
    </source>
</evidence>
<dbReference type="NCBIfam" id="TIGR01451">
    <property type="entry name" value="B_ant_repeat"/>
    <property type="match status" value="2"/>
</dbReference>
<dbReference type="PANTHER" id="PTHR34819">
    <property type="entry name" value="LARGE CYSTEINE-RICH PERIPLASMIC PROTEIN OMCB"/>
    <property type="match status" value="1"/>
</dbReference>
<dbReference type="Proteomes" id="UP000231564">
    <property type="component" value="Chromosome MARIT"/>
</dbReference>
<dbReference type="SUPFAM" id="SSF49785">
    <property type="entry name" value="Galactose-binding domain-like"/>
    <property type="match status" value="1"/>
</dbReference>
<dbReference type="InterPro" id="IPR001434">
    <property type="entry name" value="OmcB-like_DUF11"/>
</dbReference>
<feature type="domain" description="DUF11" evidence="1">
    <location>
        <begin position="928"/>
        <end position="1038"/>
    </location>
</feature>
<dbReference type="KEGG" id="tmar:MARIT_1203"/>
<dbReference type="AlphaFoldDB" id="A0A2H1E8R8"/>
<dbReference type="GeneID" id="47722751"/>
<evidence type="ECO:0000313" key="2">
    <source>
        <dbReference type="EMBL" id="SFZ81619.1"/>
    </source>
</evidence>
<evidence type="ECO:0000313" key="3">
    <source>
        <dbReference type="Proteomes" id="UP000231564"/>
    </source>
</evidence>
<protein>
    <recommendedName>
        <fullName evidence="1">DUF11 domain-containing protein</fullName>
    </recommendedName>
</protein>
<dbReference type="Gene3D" id="2.60.40.3080">
    <property type="match status" value="1"/>
</dbReference>
<keyword evidence="3" id="KW-1185">Reference proteome</keyword>
<dbReference type="OrthoDB" id="9805017at2"/>
<dbReference type="InterPro" id="IPR008979">
    <property type="entry name" value="Galactose-bd-like_sf"/>
</dbReference>
<gene>
    <name evidence="2" type="ORF">MARIT_1203</name>
</gene>
<sequence length="1040" mass="109819">MKSSYFLRLHKQLACDLFIALFFLSFTNITNAQINVITDTPVAAAPFETYRGTYNYVVTGGTLRTGPNGSAGQCQVANSDAQTLTGIPVGATITRAYLYWAGSGQVADTNVTFQGESVTSSRNYTASYDFNALPNRFYFFNGIADVTSIVAVGRNTTYTFADLTVDVGGGFSDNWYCSTGGVLSGWALLVVYNDPSATNKVVNIYEGFDINRNSTSSFTLANLEVTPGGEGSVAGIIWEGDETLSGTNSSPEEFRFNGFSLVDPLNPANSTYNGTVTSTGSNVEYGVDVDYFNVSPYISGGDTEATLEVQSSNDLIFSSAFVVAVDNLLPELSITKTSFPTGELIPGSLVKYKIEVENTAVLPVSDIVLDDVLPSGVTYVPGSAQKTYPLVNGVQTTASYSNSDVIPEFDNNCNGGLTEIVINVPDSFIVDDLNVGIALNGFDKGDVNLWIESPAGVRLMLLKSRTTFGADLDNFDALLDSESVNVNGTLYDGNHDTSTVGFENIAQSVASLSTYTGINAKGDWKIIICDNFSGSPTNYLQSSLRFTYTPANDVTNAANPPVNMVLASDNVSLRSAEKMTITFDAIVNSNAYGETLLNRATVNSVDLISAVSDTAQNTVIVNPCVNGASTNGVPTVTDKDGDGINNTCDVDDDNDGVLDVNEDICVGVVDRNLLGGGSGNPQSFVATNGVTSVIENLTDNVVFNDVGEGYRLGGNTANVDREYRITFSSPILGVELDFEEINNNIDGEERLKDFLVNGGGFLSVTHTDKTTDLNVVTSFVNGELRASLGGGGMGTRASLKITSTVPFTELKMTFDLVSFNPELGGGANNPSGILLKNICILEDVDNDGLIGSLDTDSDNDNCPDAFEGGGTIIDGLSLLVGGSNGGVSENLGMNSDSEGKPILGGGGFEQVMTTAIIDNNVSVACTADLNLIKKVDNVLPKVGDNVVYTLTVNNKGPLEAMGVKVTDVLPVAFLSYVSDDSSLTNTSYSNNVWDIGVLSVGQTVSLQITANVNNSGTIVNVAEITQSNQVDVDSVPNSRN</sequence>
<dbReference type="STRING" id="1349785.GCA_000509405_00352"/>
<name>A0A2H1E8R8_9FLAO</name>
<dbReference type="InterPro" id="IPR047589">
    <property type="entry name" value="DUF11_rpt"/>
</dbReference>
<dbReference type="InterPro" id="IPR051172">
    <property type="entry name" value="Chlamydia_OmcB"/>
</dbReference>
<proteinExistence type="predicted"/>
<accession>A0A2H1E8R8</accession>
<dbReference type="EMBL" id="LT634361">
    <property type="protein sequence ID" value="SFZ81619.1"/>
    <property type="molecule type" value="Genomic_DNA"/>
</dbReference>
<dbReference type="RefSeq" id="WP_100211034.1">
    <property type="nucleotide sequence ID" value="NZ_CP138495.1"/>
</dbReference>
<reference evidence="2 3" key="1">
    <citation type="submission" date="2016-11" db="EMBL/GenBank/DDBJ databases">
        <authorList>
            <person name="Jaros S."/>
            <person name="Januszkiewicz K."/>
            <person name="Wedrychowicz H."/>
        </authorList>
    </citation>
    <scope>NUCLEOTIDE SEQUENCE [LARGE SCALE GENOMIC DNA]</scope>
    <source>
        <strain evidence="2">NCIMB 2154T</strain>
    </source>
</reference>
<organism evidence="2 3">
    <name type="scientific">Tenacibaculum maritimum NCIMB 2154</name>
    <dbReference type="NCBI Taxonomy" id="1349785"/>
    <lineage>
        <taxon>Bacteria</taxon>
        <taxon>Pseudomonadati</taxon>
        <taxon>Bacteroidota</taxon>
        <taxon>Flavobacteriia</taxon>
        <taxon>Flavobacteriales</taxon>
        <taxon>Flavobacteriaceae</taxon>
        <taxon>Tenacibaculum</taxon>
    </lineage>
</organism>
<dbReference type="Gene3D" id="2.60.120.260">
    <property type="entry name" value="Galactose-binding domain-like"/>
    <property type="match status" value="1"/>
</dbReference>
<dbReference type="Pfam" id="PF01345">
    <property type="entry name" value="DUF11"/>
    <property type="match status" value="1"/>
</dbReference>